<comment type="caution">
    <text evidence="2">The sequence shown here is derived from an EMBL/GenBank/DDBJ whole genome shotgun (WGS) entry which is preliminary data.</text>
</comment>
<dbReference type="SUPFAM" id="SSF160631">
    <property type="entry name" value="SMI1/KNR4-like"/>
    <property type="match status" value="1"/>
</dbReference>
<dbReference type="SMART" id="SM00860">
    <property type="entry name" value="SMI1_KNR4"/>
    <property type="match status" value="1"/>
</dbReference>
<dbReference type="InterPro" id="IPR037883">
    <property type="entry name" value="Knr4/Smi1-like_sf"/>
</dbReference>
<dbReference type="InterPro" id="IPR018958">
    <property type="entry name" value="Knr4/Smi1-like_dom"/>
</dbReference>
<dbReference type="InterPro" id="IPR051873">
    <property type="entry name" value="KNR4/SMI1_regulator"/>
</dbReference>
<accession>A0ABX3GXC3</accession>
<evidence type="ECO:0000313" key="3">
    <source>
        <dbReference type="Proteomes" id="UP000187412"/>
    </source>
</evidence>
<proteinExistence type="predicted"/>
<organism evidence="2 3">
    <name type="scientific">Paenibacillus borealis</name>
    <dbReference type="NCBI Taxonomy" id="160799"/>
    <lineage>
        <taxon>Bacteria</taxon>
        <taxon>Bacillati</taxon>
        <taxon>Bacillota</taxon>
        <taxon>Bacilli</taxon>
        <taxon>Bacillales</taxon>
        <taxon>Paenibacillaceae</taxon>
        <taxon>Paenibacillus</taxon>
    </lineage>
</organism>
<dbReference type="Proteomes" id="UP000187412">
    <property type="component" value="Unassembled WGS sequence"/>
</dbReference>
<name>A0ABX3GXC3_PAEBO</name>
<dbReference type="Pfam" id="PF09346">
    <property type="entry name" value="SMI1_KNR4"/>
    <property type="match status" value="1"/>
</dbReference>
<dbReference type="RefSeq" id="WP_076113918.1">
    <property type="nucleotide sequence ID" value="NZ_MPTB01000054.1"/>
</dbReference>
<evidence type="ECO:0000313" key="2">
    <source>
        <dbReference type="EMBL" id="OMD39890.1"/>
    </source>
</evidence>
<dbReference type="Gene3D" id="3.40.1580.10">
    <property type="entry name" value="SMI1/KNR4-like"/>
    <property type="match status" value="1"/>
</dbReference>
<dbReference type="PANTHER" id="PTHR47432:SF1">
    <property type="entry name" value="CELL WALL ASSEMBLY REGULATOR SMI1"/>
    <property type="match status" value="1"/>
</dbReference>
<sequence length="173" mass="19573">MTEKAETLWQRIIAKGSRNTPGYEASLNLQPGASGEELDGLASTLGVILPQEMRDFYSIYNGQDWEAGSECFVRNLTLSPLEQIIEDWEFLNEEFEPDDMEPEIASQIKPFLWNPRWIPIASNGGGDHLCVDTDPSEEGTFGQLLYFYHDWGNRSVEAAGLFDFIEQCLNEEA</sequence>
<dbReference type="PANTHER" id="PTHR47432">
    <property type="entry name" value="CELL WALL ASSEMBLY REGULATOR SMI1"/>
    <property type="match status" value="1"/>
</dbReference>
<dbReference type="EMBL" id="MPTB01000054">
    <property type="protein sequence ID" value="OMD39890.1"/>
    <property type="molecule type" value="Genomic_DNA"/>
</dbReference>
<gene>
    <name evidence="2" type="ORF">BSK56_29090</name>
</gene>
<protein>
    <submittedName>
        <fullName evidence="2">SMI1/KNR4 family protein</fullName>
    </submittedName>
</protein>
<reference evidence="2 3" key="1">
    <citation type="submission" date="2016-10" db="EMBL/GenBank/DDBJ databases">
        <title>Paenibacillus species isolates.</title>
        <authorList>
            <person name="Beno S.M."/>
        </authorList>
    </citation>
    <scope>NUCLEOTIDE SEQUENCE [LARGE SCALE GENOMIC DNA]</scope>
    <source>
        <strain evidence="2 3">FSL H7-0744</strain>
    </source>
</reference>
<feature type="domain" description="Knr4/Smi1-like" evidence="1">
    <location>
        <begin position="32"/>
        <end position="167"/>
    </location>
</feature>
<keyword evidence="3" id="KW-1185">Reference proteome</keyword>
<evidence type="ECO:0000259" key="1">
    <source>
        <dbReference type="SMART" id="SM00860"/>
    </source>
</evidence>